<keyword evidence="3" id="KW-1185">Reference proteome</keyword>
<feature type="region of interest" description="Disordered" evidence="1">
    <location>
        <begin position="1"/>
        <end position="23"/>
    </location>
</feature>
<name>A0ABX6IKM9_9ACTN</name>
<evidence type="ECO:0000313" key="2">
    <source>
        <dbReference type="EMBL" id="QHN36472.1"/>
    </source>
</evidence>
<dbReference type="EMBL" id="CP045809">
    <property type="protein sequence ID" value="QHN36472.1"/>
    <property type="molecule type" value="Genomic_DNA"/>
</dbReference>
<evidence type="ECO:0000313" key="3">
    <source>
        <dbReference type="Proteomes" id="UP001059836"/>
    </source>
</evidence>
<accession>A0ABX6IKM9</accession>
<evidence type="ECO:0000256" key="1">
    <source>
        <dbReference type="SAM" id="MobiDB-lite"/>
    </source>
</evidence>
<reference evidence="2" key="1">
    <citation type="journal article" date="2021" name="Nat. Microbiol.">
        <title>Cocultivation of an ultrasmall environmental parasitic bacterium with lytic ability against bacteria associated with wastewater foams.</title>
        <authorList>
            <person name="Batinovic S."/>
            <person name="Rose J.J.A."/>
            <person name="Ratcliffe J."/>
            <person name="Seviour R.J."/>
            <person name="Petrovski S."/>
        </authorList>
    </citation>
    <scope>NUCLEOTIDE SEQUENCE</scope>
    <source>
        <strain evidence="2">CON9</strain>
    </source>
</reference>
<gene>
    <name evidence="2" type="ORF">GII31_17850</name>
</gene>
<organism evidence="2 3">
    <name type="scientific">Gordonia pseudamarae</name>
    <dbReference type="NCBI Taxonomy" id="2831662"/>
    <lineage>
        <taxon>Bacteria</taxon>
        <taxon>Bacillati</taxon>
        <taxon>Actinomycetota</taxon>
        <taxon>Actinomycetes</taxon>
        <taxon>Mycobacteriales</taxon>
        <taxon>Gordoniaceae</taxon>
        <taxon>Gordonia</taxon>
    </lineage>
</organism>
<dbReference type="Proteomes" id="UP001059836">
    <property type="component" value="Chromosome"/>
</dbReference>
<dbReference type="Gene3D" id="1.10.150.20">
    <property type="entry name" value="5' to 3' exonuclease, C-terminal subdomain"/>
    <property type="match status" value="1"/>
</dbReference>
<sequence>MNNQMAVARPPVDGSPAEPTGPRRMTSVAELIGSSRDDLIATFGPYQGNRLYLLCNGG</sequence>
<proteinExistence type="predicted"/>
<dbReference type="RefSeq" id="WP_213244725.1">
    <property type="nucleotide sequence ID" value="NZ_CP045806.1"/>
</dbReference>
<protein>
    <submittedName>
        <fullName evidence="2">Uncharacterized protein</fullName>
    </submittedName>
</protein>